<sequence>MIGWILLAVAWSPVVCEFTFRLEDDVLEVRGRNGGFLPLCFNSAREEYAEQICSSLGRYLASFESVSLSSQSSYSIACVGGSNCFPYPTTYCKHGIAVKCTTDCKILLIIDIGTVAFFSSGGRR</sequence>
<keyword evidence="1" id="KW-0732">Signal</keyword>
<organism evidence="2 3">
    <name type="scientific">Ancylostoma ceylanicum</name>
    <dbReference type="NCBI Taxonomy" id="53326"/>
    <lineage>
        <taxon>Eukaryota</taxon>
        <taxon>Metazoa</taxon>
        <taxon>Ecdysozoa</taxon>
        <taxon>Nematoda</taxon>
        <taxon>Chromadorea</taxon>
        <taxon>Rhabditida</taxon>
        <taxon>Rhabditina</taxon>
        <taxon>Rhabditomorpha</taxon>
        <taxon>Strongyloidea</taxon>
        <taxon>Ancylostomatidae</taxon>
        <taxon>Ancylostomatinae</taxon>
        <taxon>Ancylostoma</taxon>
    </lineage>
</organism>
<feature type="signal peptide" evidence="1">
    <location>
        <begin position="1"/>
        <end position="16"/>
    </location>
</feature>
<comment type="caution">
    <text evidence="2">The sequence shown here is derived from an EMBL/GenBank/DDBJ whole genome shotgun (WGS) entry which is preliminary data.</text>
</comment>
<accession>A0A016WSW9</accession>
<evidence type="ECO:0000313" key="2">
    <source>
        <dbReference type="EMBL" id="EYC42914.1"/>
    </source>
</evidence>
<dbReference type="EMBL" id="JARK01000111">
    <property type="protein sequence ID" value="EYC42914.1"/>
    <property type="molecule type" value="Genomic_DNA"/>
</dbReference>
<evidence type="ECO:0000313" key="3">
    <source>
        <dbReference type="Proteomes" id="UP000024635"/>
    </source>
</evidence>
<dbReference type="Proteomes" id="UP000024635">
    <property type="component" value="Unassembled WGS sequence"/>
</dbReference>
<evidence type="ECO:0008006" key="4">
    <source>
        <dbReference type="Google" id="ProtNLM"/>
    </source>
</evidence>
<name>A0A016WSW9_9BILA</name>
<keyword evidence="3" id="KW-1185">Reference proteome</keyword>
<protein>
    <recommendedName>
        <fullName evidence="4">SRCR domain-containing protein</fullName>
    </recommendedName>
</protein>
<feature type="chain" id="PRO_5001491097" description="SRCR domain-containing protein" evidence="1">
    <location>
        <begin position="17"/>
        <end position="124"/>
    </location>
</feature>
<reference evidence="3" key="1">
    <citation type="journal article" date="2015" name="Nat. Genet.">
        <title>The genome and transcriptome of the zoonotic hookworm Ancylostoma ceylanicum identify infection-specific gene families.</title>
        <authorList>
            <person name="Schwarz E.M."/>
            <person name="Hu Y."/>
            <person name="Antoshechkin I."/>
            <person name="Miller M.M."/>
            <person name="Sternberg P.W."/>
            <person name="Aroian R.V."/>
        </authorList>
    </citation>
    <scope>NUCLEOTIDE SEQUENCE</scope>
    <source>
        <strain evidence="3">HY135</strain>
    </source>
</reference>
<proteinExistence type="predicted"/>
<dbReference type="STRING" id="53326.A0A016WSW9"/>
<evidence type="ECO:0000256" key="1">
    <source>
        <dbReference type="SAM" id="SignalP"/>
    </source>
</evidence>
<dbReference type="AlphaFoldDB" id="A0A016WSW9"/>
<feature type="non-terminal residue" evidence="2">
    <location>
        <position position="1"/>
    </location>
</feature>
<gene>
    <name evidence="2" type="primary">Acey_s0511.g2738</name>
    <name evidence="2" type="ORF">Y032_0511g2738</name>
</gene>